<gene>
    <name evidence="2" type="ORF">F511_27763</name>
</gene>
<name>A0A2Z7B2P1_9LAMI</name>
<evidence type="ECO:0000313" key="3">
    <source>
        <dbReference type="Proteomes" id="UP000250235"/>
    </source>
</evidence>
<dbReference type="AlphaFoldDB" id="A0A2Z7B2P1"/>
<protein>
    <recommendedName>
        <fullName evidence="4">CCHC-type domain-containing protein</fullName>
    </recommendedName>
</protein>
<dbReference type="Proteomes" id="UP000250235">
    <property type="component" value="Unassembled WGS sequence"/>
</dbReference>
<accession>A0A2Z7B2P1</accession>
<organism evidence="2 3">
    <name type="scientific">Dorcoceras hygrometricum</name>
    <dbReference type="NCBI Taxonomy" id="472368"/>
    <lineage>
        <taxon>Eukaryota</taxon>
        <taxon>Viridiplantae</taxon>
        <taxon>Streptophyta</taxon>
        <taxon>Embryophyta</taxon>
        <taxon>Tracheophyta</taxon>
        <taxon>Spermatophyta</taxon>
        <taxon>Magnoliopsida</taxon>
        <taxon>eudicotyledons</taxon>
        <taxon>Gunneridae</taxon>
        <taxon>Pentapetalae</taxon>
        <taxon>asterids</taxon>
        <taxon>lamiids</taxon>
        <taxon>Lamiales</taxon>
        <taxon>Gesneriaceae</taxon>
        <taxon>Didymocarpoideae</taxon>
        <taxon>Trichosporeae</taxon>
        <taxon>Loxocarpinae</taxon>
        <taxon>Dorcoceras</taxon>
    </lineage>
</organism>
<evidence type="ECO:0000313" key="2">
    <source>
        <dbReference type="EMBL" id="KZV28044.1"/>
    </source>
</evidence>
<keyword evidence="3" id="KW-1185">Reference proteome</keyword>
<feature type="region of interest" description="Disordered" evidence="1">
    <location>
        <begin position="148"/>
        <end position="169"/>
    </location>
</feature>
<feature type="compositionally biased region" description="Basic residues" evidence="1">
    <location>
        <begin position="74"/>
        <end position="89"/>
    </location>
</feature>
<feature type="compositionally biased region" description="Low complexity" evidence="1">
    <location>
        <begin position="90"/>
        <end position="102"/>
    </location>
</feature>
<feature type="compositionally biased region" description="Low complexity" evidence="1">
    <location>
        <begin position="59"/>
        <end position="73"/>
    </location>
</feature>
<feature type="region of interest" description="Disordered" evidence="1">
    <location>
        <begin position="12"/>
        <end position="102"/>
    </location>
</feature>
<reference evidence="2 3" key="1">
    <citation type="journal article" date="2015" name="Proc. Natl. Acad. Sci. U.S.A.">
        <title>The resurrection genome of Boea hygrometrica: A blueprint for survival of dehydration.</title>
        <authorList>
            <person name="Xiao L."/>
            <person name="Yang G."/>
            <person name="Zhang L."/>
            <person name="Yang X."/>
            <person name="Zhao S."/>
            <person name="Ji Z."/>
            <person name="Zhou Q."/>
            <person name="Hu M."/>
            <person name="Wang Y."/>
            <person name="Chen M."/>
            <person name="Xu Y."/>
            <person name="Jin H."/>
            <person name="Xiao X."/>
            <person name="Hu G."/>
            <person name="Bao F."/>
            <person name="Hu Y."/>
            <person name="Wan P."/>
            <person name="Li L."/>
            <person name="Deng X."/>
            <person name="Kuang T."/>
            <person name="Xiang C."/>
            <person name="Zhu J.K."/>
            <person name="Oliver M.J."/>
            <person name="He Y."/>
        </authorList>
    </citation>
    <scope>NUCLEOTIDE SEQUENCE [LARGE SCALE GENOMIC DNA]</scope>
    <source>
        <strain evidence="3">cv. XS01</strain>
    </source>
</reference>
<proteinExistence type="predicted"/>
<evidence type="ECO:0000256" key="1">
    <source>
        <dbReference type="SAM" id="MobiDB-lite"/>
    </source>
</evidence>
<sequence>MVSPRAVEYIQLVVPREMPPRRRDRSRGQIPEESEGQNEEVQRSGPFCRRDRQVEDESVQSSQPPQQQVAQQSGHHRFRPRGRQFKKKSGSSSSGSGSSSSGSFKVEFCGKFGGRHPMVQCVVVQGSCNICGQYGNFARVCPLAGSQHTAAPPQDRGESSRGRSFPAPQQRLESLSIGRSAAWAFVAWTVFPTPVFRTSVCPGECHDEGTPLLCVMLCLLRLLPA</sequence>
<dbReference type="EMBL" id="KV010196">
    <property type="protein sequence ID" value="KZV28044.1"/>
    <property type="molecule type" value="Genomic_DNA"/>
</dbReference>
<evidence type="ECO:0008006" key="4">
    <source>
        <dbReference type="Google" id="ProtNLM"/>
    </source>
</evidence>